<evidence type="ECO:0000313" key="2">
    <source>
        <dbReference type="Proteomes" id="UP000012118"/>
    </source>
</evidence>
<dbReference type="AlphaFoldDB" id="M6QPA8"/>
<accession>M6QPA8</accession>
<proteinExistence type="predicted"/>
<gene>
    <name evidence="1" type="ORF">LEP1GSC108_2232</name>
</gene>
<protein>
    <submittedName>
        <fullName evidence="1">Uncharacterized protein</fullName>
    </submittedName>
</protein>
<dbReference type="Proteomes" id="UP000012118">
    <property type="component" value="Unassembled WGS sequence"/>
</dbReference>
<evidence type="ECO:0000313" key="1">
    <source>
        <dbReference type="EMBL" id="EMN90707.1"/>
    </source>
</evidence>
<reference evidence="1 2" key="1">
    <citation type="submission" date="2013-01" db="EMBL/GenBank/DDBJ databases">
        <authorList>
            <person name="Harkins D.M."/>
            <person name="Durkin A.S."/>
            <person name="Brinkac L.M."/>
            <person name="Haft D.H."/>
            <person name="Selengut J.D."/>
            <person name="Sanka R."/>
            <person name="DePew J."/>
            <person name="Purushe J."/>
            <person name="Chanthongthip A."/>
            <person name="Lattana O."/>
            <person name="Phetsouvanh R."/>
            <person name="Newton P.N."/>
            <person name="Vinetz J.M."/>
            <person name="Sutton G.G."/>
            <person name="Nierman W.C."/>
            <person name="Fouts D.E."/>
        </authorList>
    </citation>
    <scope>NUCLEOTIDE SEQUENCE [LARGE SCALE GENOMIC DNA]</scope>
    <source>
        <strain evidence="1 2">UI 13098</strain>
    </source>
</reference>
<name>M6QPA8_9LEPT</name>
<organism evidence="1 2">
    <name type="scientific">Leptospira weilii str. UI 13098</name>
    <dbReference type="NCBI Taxonomy" id="1088542"/>
    <lineage>
        <taxon>Bacteria</taxon>
        <taxon>Pseudomonadati</taxon>
        <taxon>Spirochaetota</taxon>
        <taxon>Spirochaetia</taxon>
        <taxon>Leptospirales</taxon>
        <taxon>Leptospiraceae</taxon>
        <taxon>Leptospira</taxon>
    </lineage>
</organism>
<comment type="caution">
    <text evidence="1">The sequence shown here is derived from an EMBL/GenBank/DDBJ whole genome shotgun (WGS) entry which is preliminary data.</text>
</comment>
<keyword evidence="2" id="KW-1185">Reference proteome</keyword>
<sequence>MRRPIGSRCTLVSYSPKLSTAELTLNKEAVFIFSGMKGQNERLFISNIAVESLAIAFG</sequence>
<dbReference type="EMBL" id="AHNU02000039">
    <property type="protein sequence ID" value="EMN90707.1"/>
    <property type="molecule type" value="Genomic_DNA"/>
</dbReference>